<dbReference type="SUPFAM" id="SSF64182">
    <property type="entry name" value="DHH phosphoesterases"/>
    <property type="match status" value="1"/>
</dbReference>
<reference evidence="1" key="1">
    <citation type="journal article" date="2012" name="Science">
        <title>Fermentation, hydrogen, and sulfur metabolism in multiple uncultivated bacterial phyla.</title>
        <authorList>
            <person name="Wrighton K.C."/>
            <person name="Thomas B.C."/>
            <person name="Sharon I."/>
            <person name="Miller C.S."/>
            <person name="Castelle C.J."/>
            <person name="VerBerkmoes N.C."/>
            <person name="Wilkins M.J."/>
            <person name="Hettich R.L."/>
            <person name="Lipton M.S."/>
            <person name="Williams K.H."/>
            <person name="Long P.E."/>
            <person name="Banfield J.F."/>
        </authorList>
    </citation>
    <scope>NUCLEOTIDE SEQUENCE [LARGE SCALE GENOMIC DNA]</scope>
</reference>
<protein>
    <submittedName>
        <fullName evidence="1">Uncharacterized protein</fullName>
    </submittedName>
</protein>
<dbReference type="InterPro" id="IPR038763">
    <property type="entry name" value="DHH_sf"/>
</dbReference>
<accession>K2GBP5</accession>
<evidence type="ECO:0000313" key="1">
    <source>
        <dbReference type="EMBL" id="EKE27604.1"/>
    </source>
</evidence>
<comment type="caution">
    <text evidence="1">The sequence shown here is derived from an EMBL/GenBank/DDBJ whole genome shotgun (WGS) entry which is preliminary data.</text>
</comment>
<organism evidence="1">
    <name type="scientific">uncultured bacterium</name>
    <name type="common">gcode 4</name>
    <dbReference type="NCBI Taxonomy" id="1234023"/>
    <lineage>
        <taxon>Bacteria</taxon>
        <taxon>environmental samples</taxon>
    </lineage>
</organism>
<name>K2GBP5_9BACT</name>
<dbReference type="AlphaFoldDB" id="K2GBP5"/>
<gene>
    <name evidence="1" type="ORF">ACD_3C00188G0020</name>
</gene>
<proteinExistence type="predicted"/>
<dbReference type="EMBL" id="AMFJ01000462">
    <property type="protein sequence ID" value="EKE27604.1"/>
    <property type="molecule type" value="Genomic_DNA"/>
</dbReference>
<dbReference type="Gene3D" id="3.10.310.30">
    <property type="match status" value="1"/>
</dbReference>
<sequence length="195" mass="23020">MWKVEAMTSRIKSYETKEILEILSINNDLTKDESKEIFLFLYDYTNSFKNANTTPDILRLAWIVLESWIQHDQLIVDKTKQTFSQMKLSSDMIEGIQLYKDDTIAGTYVSKQMQANHGVETFDWWSFVSNILITISNCIFWFLLIELGDSEYRILLGSKFDINPLPEIMARLWIDEWNDIVRWKTKEELIEIITG</sequence>